<dbReference type="Proteomes" id="UP000053558">
    <property type="component" value="Unassembled WGS sequence"/>
</dbReference>
<keyword evidence="1" id="KW-1133">Transmembrane helix</keyword>
<dbReference type="RefSeq" id="XP_007765503.1">
    <property type="nucleotide sequence ID" value="XM_007767313.1"/>
</dbReference>
<evidence type="ECO:0000259" key="2">
    <source>
        <dbReference type="Pfam" id="PF20151"/>
    </source>
</evidence>
<dbReference type="KEGG" id="cput:CONPUDRAFT_80663"/>
<proteinExistence type="predicted"/>
<feature type="transmembrane region" description="Helical" evidence="1">
    <location>
        <begin position="231"/>
        <end position="253"/>
    </location>
</feature>
<feature type="transmembrane region" description="Helical" evidence="1">
    <location>
        <begin position="20"/>
        <end position="41"/>
    </location>
</feature>
<dbReference type="AlphaFoldDB" id="A0A5M3MYM0"/>
<feature type="transmembrane region" description="Helical" evidence="1">
    <location>
        <begin position="112"/>
        <end position="132"/>
    </location>
</feature>
<comment type="caution">
    <text evidence="3">The sequence shown here is derived from an EMBL/GenBank/DDBJ whole genome shotgun (WGS) entry which is preliminary data.</text>
</comment>
<accession>A0A5M3MYM0</accession>
<keyword evidence="1" id="KW-0472">Membrane</keyword>
<dbReference type="GeneID" id="19210114"/>
<dbReference type="EMBL" id="JH711575">
    <property type="protein sequence ID" value="EIW84263.1"/>
    <property type="molecule type" value="Genomic_DNA"/>
</dbReference>
<feature type="transmembrane region" description="Helical" evidence="1">
    <location>
        <begin position="164"/>
        <end position="186"/>
    </location>
</feature>
<keyword evidence="4" id="KW-1185">Reference proteome</keyword>
<evidence type="ECO:0000256" key="1">
    <source>
        <dbReference type="SAM" id="Phobius"/>
    </source>
</evidence>
<dbReference type="Pfam" id="PF20151">
    <property type="entry name" value="DUF6533"/>
    <property type="match status" value="1"/>
</dbReference>
<dbReference type="OMA" id="VANWITI"/>
<feature type="transmembrane region" description="Helical" evidence="1">
    <location>
        <begin position="53"/>
        <end position="72"/>
    </location>
</feature>
<feature type="domain" description="DUF6533" evidence="2">
    <location>
        <begin position="26"/>
        <end position="69"/>
    </location>
</feature>
<evidence type="ECO:0000313" key="4">
    <source>
        <dbReference type="Proteomes" id="UP000053558"/>
    </source>
</evidence>
<gene>
    <name evidence="3" type="ORF">CONPUDRAFT_80663</name>
</gene>
<organism evidence="3 4">
    <name type="scientific">Coniophora puteana (strain RWD-64-598)</name>
    <name type="common">Brown rot fungus</name>
    <dbReference type="NCBI Taxonomy" id="741705"/>
    <lineage>
        <taxon>Eukaryota</taxon>
        <taxon>Fungi</taxon>
        <taxon>Dikarya</taxon>
        <taxon>Basidiomycota</taxon>
        <taxon>Agaricomycotina</taxon>
        <taxon>Agaricomycetes</taxon>
        <taxon>Agaricomycetidae</taxon>
        <taxon>Boletales</taxon>
        <taxon>Coniophorineae</taxon>
        <taxon>Coniophoraceae</taxon>
        <taxon>Coniophora</taxon>
    </lineage>
</organism>
<evidence type="ECO:0000313" key="3">
    <source>
        <dbReference type="EMBL" id="EIW84263.1"/>
    </source>
</evidence>
<keyword evidence="1" id="KW-0812">Transmembrane</keyword>
<name>A0A5M3MYM0_CONPW</name>
<dbReference type="InterPro" id="IPR045340">
    <property type="entry name" value="DUF6533"/>
</dbReference>
<feature type="transmembrane region" description="Helical" evidence="1">
    <location>
        <begin position="78"/>
        <end position="100"/>
    </location>
</feature>
<feature type="transmembrane region" description="Helical" evidence="1">
    <location>
        <begin position="207"/>
        <end position="225"/>
    </location>
</feature>
<dbReference type="OrthoDB" id="3349377at2759"/>
<reference evidence="4" key="1">
    <citation type="journal article" date="2012" name="Science">
        <title>The Paleozoic origin of enzymatic lignin decomposition reconstructed from 31 fungal genomes.</title>
        <authorList>
            <person name="Floudas D."/>
            <person name="Binder M."/>
            <person name="Riley R."/>
            <person name="Barry K."/>
            <person name="Blanchette R.A."/>
            <person name="Henrissat B."/>
            <person name="Martinez A.T."/>
            <person name="Otillar R."/>
            <person name="Spatafora J.W."/>
            <person name="Yadav J.S."/>
            <person name="Aerts A."/>
            <person name="Benoit I."/>
            <person name="Boyd A."/>
            <person name="Carlson A."/>
            <person name="Copeland A."/>
            <person name="Coutinho P.M."/>
            <person name="de Vries R.P."/>
            <person name="Ferreira P."/>
            <person name="Findley K."/>
            <person name="Foster B."/>
            <person name="Gaskell J."/>
            <person name="Glotzer D."/>
            <person name="Gorecki P."/>
            <person name="Heitman J."/>
            <person name="Hesse C."/>
            <person name="Hori C."/>
            <person name="Igarashi K."/>
            <person name="Jurgens J.A."/>
            <person name="Kallen N."/>
            <person name="Kersten P."/>
            <person name="Kohler A."/>
            <person name="Kuees U."/>
            <person name="Kumar T.K.A."/>
            <person name="Kuo A."/>
            <person name="LaButti K."/>
            <person name="Larrondo L.F."/>
            <person name="Lindquist E."/>
            <person name="Ling A."/>
            <person name="Lombard V."/>
            <person name="Lucas S."/>
            <person name="Lundell T."/>
            <person name="Martin R."/>
            <person name="McLaughlin D.J."/>
            <person name="Morgenstern I."/>
            <person name="Morin E."/>
            <person name="Murat C."/>
            <person name="Nagy L.G."/>
            <person name="Nolan M."/>
            <person name="Ohm R.A."/>
            <person name="Patyshakuliyeva A."/>
            <person name="Rokas A."/>
            <person name="Ruiz-Duenas F.J."/>
            <person name="Sabat G."/>
            <person name="Salamov A."/>
            <person name="Samejima M."/>
            <person name="Schmutz J."/>
            <person name="Slot J.C."/>
            <person name="St John F."/>
            <person name="Stenlid J."/>
            <person name="Sun H."/>
            <person name="Sun S."/>
            <person name="Syed K."/>
            <person name="Tsang A."/>
            <person name="Wiebenga A."/>
            <person name="Young D."/>
            <person name="Pisabarro A."/>
            <person name="Eastwood D.C."/>
            <person name="Martin F."/>
            <person name="Cullen D."/>
            <person name="Grigoriev I.V."/>
            <person name="Hibbett D.S."/>
        </authorList>
    </citation>
    <scope>NUCLEOTIDE SEQUENCE [LARGE SCALE GENOMIC DNA]</scope>
    <source>
        <strain evidence="4">RWD-64-598 SS2</strain>
    </source>
</reference>
<sequence length="304" mass="34080">MSLEGLPSAPSKAEWERFAQIITYGDVAMFGVVIYDYLIHIGSELELIWSKRLSPSIVYYFVLRYIGIIFVFRRIVDFIVLICQAVLFFMVQGLMAIRVYALYKPSTAMLRFLLVSFIVAQGTCLVALGIIARLGTGEYVLPESTCHTALPAHKQDMWIYSLNAALPTAFEIILLVLALYRFYGHVKSHWRDSSRSGLLALVVRDNLLYFIIVFFAGMMTTIGWVPRLKGYGAGAATYWTALNVTQVLVLSMCGPKMILNLHRYDVCHLSGLAWSTEEVGHPIELSTVYLEPDGPVPSECSAEV</sequence>
<protein>
    <recommendedName>
        <fullName evidence="2">DUF6533 domain-containing protein</fullName>
    </recommendedName>
</protein>